<accession>A2DZC7</accession>
<keyword evidence="2" id="KW-0132">Cell division</keyword>
<keyword evidence="3" id="KW-0498">Mitosis</keyword>
<keyword evidence="4" id="KW-0131">Cell cycle</keyword>
<dbReference type="Gene3D" id="1.25.10.10">
    <property type="entry name" value="Leucine-rich Repeat Variant"/>
    <property type="match status" value="1"/>
</dbReference>
<dbReference type="InterPro" id="IPR011989">
    <property type="entry name" value="ARM-like"/>
</dbReference>
<evidence type="ECO:0000256" key="5">
    <source>
        <dbReference type="SAM" id="Phobius"/>
    </source>
</evidence>
<dbReference type="GO" id="GO:0070979">
    <property type="term" value="P:protein K11-linked ubiquitination"/>
    <property type="evidence" value="ECO:0000318"/>
    <property type="project" value="GO_Central"/>
</dbReference>
<keyword evidence="5" id="KW-1133">Transmembrane helix</keyword>
<reference evidence="6" key="2">
    <citation type="journal article" date="2007" name="Science">
        <title>Draft genome sequence of the sexually transmitted pathogen Trichomonas vaginalis.</title>
        <authorList>
            <person name="Carlton J.M."/>
            <person name="Hirt R.P."/>
            <person name="Silva J.C."/>
            <person name="Delcher A.L."/>
            <person name="Schatz M."/>
            <person name="Zhao Q."/>
            <person name="Wortman J.R."/>
            <person name="Bidwell S.L."/>
            <person name="Alsmark U.C.M."/>
            <person name="Besteiro S."/>
            <person name="Sicheritz-Ponten T."/>
            <person name="Noel C.J."/>
            <person name="Dacks J.B."/>
            <person name="Foster P.G."/>
            <person name="Simillion C."/>
            <person name="Van de Peer Y."/>
            <person name="Miranda-Saavedra D."/>
            <person name="Barton G.J."/>
            <person name="Westrop G.D."/>
            <person name="Mueller S."/>
            <person name="Dessi D."/>
            <person name="Fiori P.L."/>
            <person name="Ren Q."/>
            <person name="Paulsen I."/>
            <person name="Zhang H."/>
            <person name="Bastida-Corcuera F.D."/>
            <person name="Simoes-Barbosa A."/>
            <person name="Brown M.T."/>
            <person name="Hayes R.D."/>
            <person name="Mukherjee M."/>
            <person name="Okumura C.Y."/>
            <person name="Schneider R."/>
            <person name="Smith A.J."/>
            <person name="Vanacova S."/>
            <person name="Villalvazo M."/>
            <person name="Haas B.J."/>
            <person name="Pertea M."/>
            <person name="Feldblyum T.V."/>
            <person name="Utterback T.R."/>
            <person name="Shu C.L."/>
            <person name="Osoegawa K."/>
            <person name="de Jong P.J."/>
            <person name="Hrdy I."/>
            <person name="Horvathova L."/>
            <person name="Zubacova Z."/>
            <person name="Dolezal P."/>
            <person name="Malik S.B."/>
            <person name="Logsdon J.M. Jr."/>
            <person name="Henze K."/>
            <person name="Gupta A."/>
            <person name="Wang C.C."/>
            <person name="Dunne R.L."/>
            <person name="Upcroft J.A."/>
            <person name="Upcroft P."/>
            <person name="White O."/>
            <person name="Salzberg S.L."/>
            <person name="Tang P."/>
            <person name="Chiu C.-H."/>
            <person name="Lee Y.-S."/>
            <person name="Embley T.M."/>
            <person name="Coombs G.H."/>
            <person name="Mottram J.C."/>
            <person name="Tachezy J."/>
            <person name="Fraser-Liggett C.M."/>
            <person name="Johnson P.J."/>
        </authorList>
    </citation>
    <scope>NUCLEOTIDE SEQUENCE [LARGE SCALE GENOMIC DNA]</scope>
    <source>
        <strain evidence="6">G3</strain>
    </source>
</reference>
<dbReference type="InterPro" id="IPR024990">
    <property type="entry name" value="Apc1"/>
</dbReference>
<dbReference type="GO" id="GO:0060090">
    <property type="term" value="F:molecular adaptor activity"/>
    <property type="evidence" value="ECO:0000318"/>
    <property type="project" value="GO_Central"/>
</dbReference>
<dbReference type="GO" id="GO:0051301">
    <property type="term" value="P:cell division"/>
    <property type="evidence" value="ECO:0007669"/>
    <property type="project" value="UniProtKB-KW"/>
</dbReference>
<keyword evidence="7" id="KW-1185">Reference proteome</keyword>
<feature type="transmembrane region" description="Helical" evidence="5">
    <location>
        <begin position="1078"/>
        <end position="1098"/>
    </location>
</feature>
<proteinExistence type="inferred from homology"/>
<evidence type="ECO:0000256" key="1">
    <source>
        <dbReference type="ARBA" id="ARBA00010547"/>
    </source>
</evidence>
<dbReference type="KEGG" id="tva:4772244"/>
<dbReference type="RefSeq" id="XP_001326479.1">
    <property type="nucleotide sequence ID" value="XM_001326444.1"/>
</dbReference>
<organism evidence="6 7">
    <name type="scientific">Trichomonas vaginalis (strain ATCC PRA-98 / G3)</name>
    <dbReference type="NCBI Taxonomy" id="412133"/>
    <lineage>
        <taxon>Eukaryota</taxon>
        <taxon>Metamonada</taxon>
        <taxon>Parabasalia</taxon>
        <taxon>Trichomonadida</taxon>
        <taxon>Trichomonadidae</taxon>
        <taxon>Trichomonas</taxon>
    </lineage>
</organism>
<keyword evidence="5" id="KW-0472">Membrane</keyword>
<evidence type="ECO:0000256" key="4">
    <source>
        <dbReference type="ARBA" id="ARBA00023306"/>
    </source>
</evidence>
<dbReference type="GO" id="GO:0031145">
    <property type="term" value="P:anaphase-promoting complex-dependent catabolic process"/>
    <property type="evidence" value="ECO:0000318"/>
    <property type="project" value="GO_Central"/>
</dbReference>
<dbReference type="SMR" id="A2DZC7"/>
<protein>
    <submittedName>
        <fullName evidence="6">Uncharacterized protein</fullName>
    </submittedName>
</protein>
<dbReference type="VEuPathDB" id="TrichDB:TVAG_486990"/>
<dbReference type="GO" id="GO:0007091">
    <property type="term" value="P:metaphase/anaphase transition of mitotic cell cycle"/>
    <property type="evidence" value="ECO:0000318"/>
    <property type="project" value="GO_Central"/>
</dbReference>
<dbReference type="GO" id="GO:0005680">
    <property type="term" value="C:anaphase-promoting complex"/>
    <property type="evidence" value="ECO:0000318"/>
    <property type="project" value="GO_Central"/>
</dbReference>
<evidence type="ECO:0000313" key="6">
    <source>
        <dbReference type="EMBL" id="EAY14256.1"/>
    </source>
</evidence>
<evidence type="ECO:0000256" key="2">
    <source>
        <dbReference type="ARBA" id="ARBA00022618"/>
    </source>
</evidence>
<dbReference type="EMBL" id="DS113273">
    <property type="protein sequence ID" value="EAY14256.1"/>
    <property type="molecule type" value="Genomic_DNA"/>
</dbReference>
<dbReference type="Proteomes" id="UP000001542">
    <property type="component" value="Unassembled WGS sequence"/>
</dbReference>
<evidence type="ECO:0000313" key="7">
    <source>
        <dbReference type="Proteomes" id="UP000001542"/>
    </source>
</evidence>
<comment type="similarity">
    <text evidence="1">Belongs to the APC1 family.</text>
</comment>
<dbReference type="PANTHER" id="PTHR12827">
    <property type="entry name" value="MEIOTIC CHECKPOINT REGULATOR TSG24 FAMILY MEMBER"/>
    <property type="match status" value="1"/>
</dbReference>
<name>A2DZC7_TRIV3</name>
<keyword evidence="5" id="KW-0812">Transmembrane</keyword>
<evidence type="ECO:0000256" key="3">
    <source>
        <dbReference type="ARBA" id="ARBA00022776"/>
    </source>
</evidence>
<sequence>MLKVIGNFEPFGLSRLKCNPSMIETRFFEDGIEVDWAKNEIIWSKNRCLLHHLTMSAKVKESIICTVDSVRYLAVLYESGLTLFSFSGQSYMIPLPFPISQIFTLHRSILLVRAQTSSYLQEQYSDFPILFTLYHPLEEIRPVAFNDTMIKKIKPKFATIMSPSPRKTPLSSIPKTEETLCFITDSAFTPLHVSNERVYMVAKTNEIATVYKFIEPTSSRELLFSSPHFRRSPSIFSPPRQYNGLNSPGTQARSEIQATLEGIPPDLFIESLYDFEFKSDTNYSSFCEISDGSRKYLIFVHEGFLDAIDISYVDGYKTMRWLEDAHQVLSYDQLMYFVVHNNGNLSLFEENRMIAHFDVKDVVNIARLGKRFVLTFQSGKQILANINISNDKLINSILEIAHLSVSKEYYATFVLALSECGTLTNSDSFFDSIFNLLVSFENDSELVSFFTALHLLFEDMKIRKGTEENRKKILTFLIKLAKHCGMINHLLYYAMNSEEEIDIEDINKGNSFSSDVHDLMGWCSQCVSGKSLVEVSSPFSLSEKVTHVFGSIHSSEDAKTIVVLSEREKLTLKQIMELQPALSIPLLRIFHLTRDSPPEDWPIAAYKLIGRDDIAKLLEYIKEPFDNLNSPQAILPDLRFLEVERLLQSHLPVTIDVERPNGTDDIVYQSMMVSKLRILLEKQWSLSIGRGMFNLRSVKPLPSQKLVPEELNKVGYTTNGTQIVDTDDNAQQQAENITATTWAQFNNGVSDGLTVSDASHSWIVDTISKEYTPYSAGILYGFAVNGLLRKLWKLDIFQYLTSPDIKEINAIAMVFGLGISYRGTRDLAISHMLTMHIPELRQFQQSDYEMSSLIKSAAIFGIGFLFECSANRHLTEVFAQLLEKSAIFDLATLPLSLGAAIGLISLGMGDKSPVLKETRERLCIILEGSKTADVSNEKIATFGNSDFFSIAPAAIFVLALGYMRTDHKRVQNALNLPADSNFINKMIPDVVLMRTCASLLIDSDPYTAINFIVPEGLEPDILASLVTGFSIACGIKFAGTMNSKAYERLMTIAKCLALFNKAPFDFTDCTAMHREVCLVTVVLAMSYIIAGTCDANFLRFVRLIRRRPCMTSQPLFVSGQQAFLSMAVGTLNLGKGRFTLSRSNSASAMLLLASYPRIAKSCGDNEYSLQTMRHLVNSAAVPRVLEVRDVDNDEIVNMKILLTLKDGEPIKIHTPHVLPPFEDIISLQIEDENYYKINISTMPFKDEETRPILWVKKRENTEIKEEYDVENLRAIFKMKLNPIFQYNTSEKEEMLKLNNELEWDDHSDTIVQFFKETDPAKRLKILHDTKCVTTFLQFYGISPSTSLSDIGIIDDDALAFLIPHLSPEEISQAI</sequence>
<dbReference type="OrthoDB" id="26401at2759"/>
<gene>
    <name evidence="6" type="ORF">TVAG_486990</name>
</gene>
<dbReference type="eggNOG" id="KOG1858">
    <property type="taxonomic scope" value="Eukaryota"/>
</dbReference>
<dbReference type="InParanoid" id="A2DZC7"/>
<dbReference type="STRING" id="5722.A2DZC7"/>
<reference evidence="6" key="1">
    <citation type="submission" date="2006-10" db="EMBL/GenBank/DDBJ databases">
        <authorList>
            <person name="Amadeo P."/>
            <person name="Zhao Q."/>
            <person name="Wortman J."/>
            <person name="Fraser-Liggett C."/>
            <person name="Carlton J."/>
        </authorList>
    </citation>
    <scope>NUCLEOTIDE SEQUENCE</scope>
    <source>
        <strain evidence="6">G3</strain>
    </source>
</reference>
<dbReference type="PANTHER" id="PTHR12827:SF3">
    <property type="entry name" value="ANAPHASE-PROMOTING COMPLEX SUBUNIT 1"/>
    <property type="match status" value="1"/>
</dbReference>
<dbReference type="VEuPathDB" id="TrichDB:TVAGG3_1017200"/>
<dbReference type="OMA" id="WFADEHE"/>